<evidence type="ECO:0000256" key="1">
    <source>
        <dbReference type="SAM" id="MobiDB-lite"/>
    </source>
</evidence>
<evidence type="ECO:0000313" key="3">
    <source>
        <dbReference type="Proteomes" id="UP001212841"/>
    </source>
</evidence>
<proteinExistence type="predicted"/>
<organism evidence="2 3">
    <name type="scientific">Rhizophlyctis rosea</name>
    <dbReference type="NCBI Taxonomy" id="64517"/>
    <lineage>
        <taxon>Eukaryota</taxon>
        <taxon>Fungi</taxon>
        <taxon>Fungi incertae sedis</taxon>
        <taxon>Chytridiomycota</taxon>
        <taxon>Chytridiomycota incertae sedis</taxon>
        <taxon>Chytridiomycetes</taxon>
        <taxon>Rhizophlyctidales</taxon>
        <taxon>Rhizophlyctidaceae</taxon>
        <taxon>Rhizophlyctis</taxon>
    </lineage>
</organism>
<reference evidence="2" key="1">
    <citation type="submission" date="2020-05" db="EMBL/GenBank/DDBJ databases">
        <title>Phylogenomic resolution of chytrid fungi.</title>
        <authorList>
            <person name="Stajich J.E."/>
            <person name="Amses K."/>
            <person name="Simmons R."/>
            <person name="Seto K."/>
            <person name="Myers J."/>
            <person name="Bonds A."/>
            <person name="Quandt C.A."/>
            <person name="Barry K."/>
            <person name="Liu P."/>
            <person name="Grigoriev I."/>
            <person name="Longcore J.E."/>
            <person name="James T.Y."/>
        </authorList>
    </citation>
    <scope>NUCLEOTIDE SEQUENCE</scope>
    <source>
        <strain evidence="2">JEL0318</strain>
    </source>
</reference>
<feature type="compositionally biased region" description="Low complexity" evidence="1">
    <location>
        <begin position="132"/>
        <end position="158"/>
    </location>
</feature>
<evidence type="ECO:0000313" key="2">
    <source>
        <dbReference type="EMBL" id="KAJ3040656.1"/>
    </source>
</evidence>
<gene>
    <name evidence="2" type="ORF">HK097_002506</name>
</gene>
<comment type="caution">
    <text evidence="2">The sequence shown here is derived from an EMBL/GenBank/DDBJ whole genome shotgun (WGS) entry which is preliminary data.</text>
</comment>
<dbReference type="AlphaFoldDB" id="A0AAD5S3D5"/>
<protein>
    <submittedName>
        <fullName evidence="2">Uncharacterized protein</fullName>
    </submittedName>
</protein>
<dbReference type="EMBL" id="JADGJD010001542">
    <property type="protein sequence ID" value="KAJ3040656.1"/>
    <property type="molecule type" value="Genomic_DNA"/>
</dbReference>
<accession>A0AAD5S3D5</accession>
<sequence>MNTLRNAVSIHNLRKAASSLSLRLGITSEPAEEDFPKDVPFTDDPCRLCANPCDENHPQLPEYLQKKIDDGPLHNSMKPYARHILVVFGSSAKWAERLEDETDSYLDIAHRGASASKSLNKRTLVSAADPMPELQPTSPTPTTTEESTEPRTSTSSNEASTQTDSTDTVDLYLFPEALLIPSVPKHLLHDTAKSLSLIGAPPP</sequence>
<feature type="region of interest" description="Disordered" evidence="1">
    <location>
        <begin position="127"/>
        <end position="167"/>
    </location>
</feature>
<feature type="non-terminal residue" evidence="2">
    <location>
        <position position="1"/>
    </location>
</feature>
<name>A0AAD5S3D5_9FUNG</name>
<dbReference type="Proteomes" id="UP001212841">
    <property type="component" value="Unassembled WGS sequence"/>
</dbReference>
<keyword evidence="3" id="KW-1185">Reference proteome</keyword>